<dbReference type="AlphaFoldDB" id="A0A553SQR8"/>
<comment type="caution">
    <text evidence="1">The sequence shown here is derived from an EMBL/GenBank/DDBJ whole genome shotgun (WGS) entry which is preliminary data.</text>
</comment>
<geneLocation type="plasmid" evidence="1">
    <name>unnamed1</name>
</geneLocation>
<accession>A0A553SQR8</accession>
<reference evidence="1" key="1">
    <citation type="submission" date="2018-10" db="EMBL/GenBank/DDBJ databases">
        <title>FDA dAtabase for Regulatory Grade micrObial Sequences (FDA-ARGOS): Supporting development and validation of Infectious Disease Dx tests.</title>
        <authorList>
            <person name="Minogue T."/>
            <person name="Wolcott M."/>
            <person name="Wasieloski L."/>
            <person name="Aguilar W."/>
            <person name="Moore D."/>
            <person name="Tallon L.J."/>
            <person name="Sadzewicz L."/>
            <person name="Sengamalay N."/>
            <person name="Ott S."/>
            <person name="Godinez A."/>
            <person name="Nagaraj S."/>
            <person name="Vavikolanu K."/>
            <person name="Vyas G."/>
            <person name="Nadendla S."/>
            <person name="Aluvathingal J."/>
            <person name="Sichtig H."/>
        </authorList>
    </citation>
    <scope>NUCLEOTIDE SEQUENCE</scope>
    <source>
        <strain evidence="1">FDAARGOS_343</strain>
        <plasmid evidence="1">unnamed1</plasmid>
    </source>
</reference>
<evidence type="ECO:0000313" key="1">
    <source>
        <dbReference type="EMBL" id="TRZ39333.1"/>
    </source>
</evidence>
<dbReference type="Proteomes" id="UP000319837">
    <property type="component" value="Plasmid unnamed1"/>
</dbReference>
<keyword evidence="1" id="KW-0614">Plasmid</keyword>
<dbReference type="EMBL" id="RIBP01000002">
    <property type="protein sequence ID" value="TRZ39333.1"/>
    <property type="molecule type" value="Genomic_DNA"/>
</dbReference>
<gene>
    <name evidence="1" type="ORF">CEQ21_07165</name>
</gene>
<sequence>MKNNIYVGEGFPSFPVSTYTISRTYLLLTTEVKNMYLDSINFSIDVTDIKDNKIMTTTEIVEADGRELSLSTLSKEAIKVMRTERMMKWEKQVDKEVFYHLLDQYKDNLLAVSSKVIETVKEELK</sequence>
<protein>
    <submittedName>
        <fullName evidence="1">Uncharacterized protein</fullName>
    </submittedName>
</protein>
<name>A0A553SQR8_NIACI</name>
<proteinExistence type="predicted"/>
<dbReference type="RefSeq" id="WP_185762731.1">
    <property type="nucleotide sequence ID" value="NZ_CM017505.1"/>
</dbReference>
<organism evidence="1">
    <name type="scientific">Niallia circulans</name>
    <name type="common">Bacillus circulans</name>
    <dbReference type="NCBI Taxonomy" id="1397"/>
    <lineage>
        <taxon>Bacteria</taxon>
        <taxon>Bacillati</taxon>
        <taxon>Bacillota</taxon>
        <taxon>Bacilli</taxon>
        <taxon>Bacillales</taxon>
        <taxon>Bacillaceae</taxon>
        <taxon>Niallia</taxon>
    </lineage>
</organism>